<organism evidence="1 2">
    <name type="scientific">Solanum commersonii</name>
    <name type="common">Commerson's wild potato</name>
    <name type="synonym">Commerson's nightshade</name>
    <dbReference type="NCBI Taxonomy" id="4109"/>
    <lineage>
        <taxon>Eukaryota</taxon>
        <taxon>Viridiplantae</taxon>
        <taxon>Streptophyta</taxon>
        <taxon>Embryophyta</taxon>
        <taxon>Tracheophyta</taxon>
        <taxon>Spermatophyta</taxon>
        <taxon>Magnoliopsida</taxon>
        <taxon>eudicotyledons</taxon>
        <taxon>Gunneridae</taxon>
        <taxon>Pentapetalae</taxon>
        <taxon>asterids</taxon>
        <taxon>lamiids</taxon>
        <taxon>Solanales</taxon>
        <taxon>Solanaceae</taxon>
        <taxon>Solanoideae</taxon>
        <taxon>Solaneae</taxon>
        <taxon>Solanum</taxon>
    </lineage>
</organism>
<dbReference type="Proteomes" id="UP000824120">
    <property type="component" value="Chromosome 11"/>
</dbReference>
<dbReference type="AlphaFoldDB" id="A0A9J5WN33"/>
<comment type="caution">
    <text evidence="1">The sequence shown here is derived from an EMBL/GenBank/DDBJ whole genome shotgun (WGS) entry which is preliminary data.</text>
</comment>
<name>A0A9J5WN33_SOLCO</name>
<accession>A0A9J5WN33</accession>
<evidence type="ECO:0000313" key="2">
    <source>
        <dbReference type="Proteomes" id="UP000824120"/>
    </source>
</evidence>
<keyword evidence="2" id="KW-1185">Reference proteome</keyword>
<proteinExistence type="predicted"/>
<evidence type="ECO:0000313" key="1">
    <source>
        <dbReference type="EMBL" id="KAG5576946.1"/>
    </source>
</evidence>
<protein>
    <submittedName>
        <fullName evidence="1">Uncharacterized protein</fullName>
    </submittedName>
</protein>
<gene>
    <name evidence="1" type="ORF">H5410_057080</name>
</gene>
<dbReference type="EMBL" id="JACXVP010000011">
    <property type="protein sequence ID" value="KAG5576946.1"/>
    <property type="molecule type" value="Genomic_DNA"/>
</dbReference>
<sequence length="69" mass="7878">MPKSVISAWGWISLLPSISKSNLINIKESEEVRVFQGDGKYGYCVNFVYACFDFVPRACKVDSKKWVEI</sequence>
<reference evidence="1 2" key="1">
    <citation type="submission" date="2020-09" db="EMBL/GenBank/DDBJ databases">
        <title>De no assembly of potato wild relative species, Solanum commersonii.</title>
        <authorList>
            <person name="Cho K."/>
        </authorList>
    </citation>
    <scope>NUCLEOTIDE SEQUENCE [LARGE SCALE GENOMIC DNA]</scope>
    <source>
        <strain evidence="1">LZ3.2</strain>
        <tissue evidence="1">Leaf</tissue>
    </source>
</reference>